<comment type="caution">
    <text evidence="6">The sequence shown here is derived from an EMBL/GenBank/DDBJ whole genome shotgun (WGS) entry which is preliminary data.</text>
</comment>
<keyword evidence="2" id="KW-0186">Copper</keyword>
<accession>A0A554RV95</accession>
<feature type="domain" description="CopC" evidence="5">
    <location>
        <begin position="32"/>
        <end position="121"/>
    </location>
</feature>
<dbReference type="GO" id="GO:0042597">
    <property type="term" value="C:periplasmic space"/>
    <property type="evidence" value="ECO:0007669"/>
    <property type="project" value="InterPro"/>
</dbReference>
<dbReference type="GO" id="GO:0046688">
    <property type="term" value="P:response to copper ion"/>
    <property type="evidence" value="ECO:0007669"/>
    <property type="project" value="InterPro"/>
</dbReference>
<dbReference type="SUPFAM" id="SSF81296">
    <property type="entry name" value="E set domains"/>
    <property type="match status" value="1"/>
</dbReference>
<evidence type="ECO:0000313" key="7">
    <source>
        <dbReference type="Proteomes" id="UP000316988"/>
    </source>
</evidence>
<reference evidence="6 7" key="1">
    <citation type="submission" date="2019-07" db="EMBL/GenBank/DDBJ databases">
        <authorList>
            <person name="Zhao L.H."/>
        </authorList>
    </citation>
    <scope>NUCLEOTIDE SEQUENCE [LARGE SCALE GENOMIC DNA]</scope>
    <source>
        <strain evidence="6 7">Co35</strain>
    </source>
</reference>
<keyword evidence="3" id="KW-0472">Membrane</keyword>
<dbReference type="GO" id="GO:0005507">
    <property type="term" value="F:copper ion binding"/>
    <property type="evidence" value="ECO:0007669"/>
    <property type="project" value="InterPro"/>
</dbReference>
<evidence type="ECO:0000256" key="4">
    <source>
        <dbReference type="SAM" id="SignalP"/>
    </source>
</evidence>
<gene>
    <name evidence="6" type="ORF">FNM00_15380</name>
</gene>
<evidence type="ECO:0000256" key="1">
    <source>
        <dbReference type="ARBA" id="ARBA00022729"/>
    </source>
</evidence>
<dbReference type="InterPro" id="IPR007348">
    <property type="entry name" value="CopC_dom"/>
</dbReference>
<keyword evidence="1 4" id="KW-0732">Signal</keyword>
<evidence type="ECO:0000259" key="5">
    <source>
        <dbReference type="Pfam" id="PF04234"/>
    </source>
</evidence>
<dbReference type="InterPro" id="IPR014756">
    <property type="entry name" value="Ig_E-set"/>
</dbReference>
<dbReference type="EMBL" id="VLNT01000016">
    <property type="protein sequence ID" value="TSD58032.1"/>
    <property type="molecule type" value="Genomic_DNA"/>
</dbReference>
<dbReference type="AlphaFoldDB" id="A0A554RV95"/>
<dbReference type="Proteomes" id="UP000316988">
    <property type="component" value="Unassembled WGS sequence"/>
</dbReference>
<keyword evidence="7" id="KW-1185">Reference proteome</keyword>
<dbReference type="InterPro" id="IPR014755">
    <property type="entry name" value="Cu-Rt/internalin_Ig-like"/>
</dbReference>
<dbReference type="OrthoDB" id="5242236at2"/>
<sequence length="173" mass="17964">MSAARRRLLILSFAATVLLLGAPVAATSEGPVSVDPADGAELDEAPAAVTFTFDEPVSDPAYASVIVDGHPVTLPAGDPIVDGGRVVVDLSGVETAGRDWLVAYRVPAQSGVLDGSTRFSVPTAEVNDEPIAQGVQEDESVWGTPWPWAGVVALVLVLAVVLARGGRRERNAR</sequence>
<dbReference type="RefSeq" id="WP_143914435.1">
    <property type="nucleotide sequence ID" value="NZ_VLNT01000016.1"/>
</dbReference>
<evidence type="ECO:0000313" key="6">
    <source>
        <dbReference type="EMBL" id="TSD58032.1"/>
    </source>
</evidence>
<keyword evidence="3" id="KW-0812">Transmembrane</keyword>
<dbReference type="Gene3D" id="2.60.40.1220">
    <property type="match status" value="1"/>
</dbReference>
<dbReference type="Pfam" id="PF04234">
    <property type="entry name" value="CopC"/>
    <property type="match status" value="1"/>
</dbReference>
<protein>
    <submittedName>
        <fullName evidence="6">Copper resistance protein CopC</fullName>
    </submittedName>
</protein>
<evidence type="ECO:0000256" key="3">
    <source>
        <dbReference type="SAM" id="Phobius"/>
    </source>
</evidence>
<proteinExistence type="predicted"/>
<evidence type="ECO:0000256" key="2">
    <source>
        <dbReference type="ARBA" id="ARBA00023008"/>
    </source>
</evidence>
<organism evidence="6 7">
    <name type="scientific">Aeromicrobium piscarium</name>
    <dbReference type="NCBI Taxonomy" id="2590901"/>
    <lineage>
        <taxon>Bacteria</taxon>
        <taxon>Bacillati</taxon>
        <taxon>Actinomycetota</taxon>
        <taxon>Actinomycetes</taxon>
        <taxon>Propionibacteriales</taxon>
        <taxon>Nocardioidaceae</taxon>
        <taxon>Aeromicrobium</taxon>
    </lineage>
</organism>
<feature type="transmembrane region" description="Helical" evidence="3">
    <location>
        <begin position="146"/>
        <end position="163"/>
    </location>
</feature>
<feature type="signal peptide" evidence="4">
    <location>
        <begin position="1"/>
        <end position="26"/>
    </location>
</feature>
<keyword evidence="3" id="KW-1133">Transmembrane helix</keyword>
<feature type="chain" id="PRO_5022220809" evidence="4">
    <location>
        <begin position="27"/>
        <end position="173"/>
    </location>
</feature>
<name>A0A554RV95_9ACTN</name>